<protein>
    <submittedName>
        <fullName evidence="1">Unnamed protein product</fullName>
    </submittedName>
</protein>
<organism evidence="1 2">
    <name type="scientific">Phytophthora fragariaefolia</name>
    <dbReference type="NCBI Taxonomy" id="1490495"/>
    <lineage>
        <taxon>Eukaryota</taxon>
        <taxon>Sar</taxon>
        <taxon>Stramenopiles</taxon>
        <taxon>Oomycota</taxon>
        <taxon>Peronosporomycetes</taxon>
        <taxon>Peronosporales</taxon>
        <taxon>Peronosporaceae</taxon>
        <taxon>Phytophthora</taxon>
    </lineage>
</organism>
<comment type="caution">
    <text evidence="1">The sequence shown here is derived from an EMBL/GenBank/DDBJ whole genome shotgun (WGS) entry which is preliminary data.</text>
</comment>
<proteinExistence type="predicted"/>
<gene>
    <name evidence="1" type="ORF">Pfra01_001149100</name>
</gene>
<dbReference type="OrthoDB" id="132929at2759"/>
<accession>A0A9W7CSV5</accession>
<name>A0A9W7CSV5_9STRA</name>
<keyword evidence="2" id="KW-1185">Reference proteome</keyword>
<reference evidence="1" key="1">
    <citation type="submission" date="2023-04" db="EMBL/GenBank/DDBJ databases">
        <title>Phytophthora fragariaefolia NBRC 109709.</title>
        <authorList>
            <person name="Ichikawa N."/>
            <person name="Sato H."/>
            <person name="Tonouchi N."/>
        </authorList>
    </citation>
    <scope>NUCLEOTIDE SEQUENCE</scope>
    <source>
        <strain evidence="1">NBRC 109709</strain>
    </source>
</reference>
<dbReference type="Proteomes" id="UP001165121">
    <property type="component" value="Unassembled WGS sequence"/>
</dbReference>
<dbReference type="EMBL" id="BSXT01001132">
    <property type="protein sequence ID" value="GMF39084.1"/>
    <property type="molecule type" value="Genomic_DNA"/>
</dbReference>
<sequence length="84" mass="9160">MQVKLPPIEVTVEEYGNGILIADVVASLERSTDHDKISQVFQVYPVIQNKASDGMYRVVIDGMKTESTLTSIGVGFGYSTVSHV</sequence>
<evidence type="ECO:0000313" key="2">
    <source>
        <dbReference type="Proteomes" id="UP001165121"/>
    </source>
</evidence>
<dbReference type="AlphaFoldDB" id="A0A9W7CSV5"/>
<evidence type="ECO:0000313" key="1">
    <source>
        <dbReference type="EMBL" id="GMF39084.1"/>
    </source>
</evidence>